<feature type="transmembrane region" description="Helical" evidence="5">
    <location>
        <begin position="253"/>
        <end position="274"/>
    </location>
</feature>
<dbReference type="PANTHER" id="PTHR11040:SF140">
    <property type="entry name" value="ZRT (ZRT), IRT- (IRT-) LIKE PROTEIN TRANSPORTER"/>
    <property type="match status" value="1"/>
</dbReference>
<dbReference type="EMBL" id="JAZGQO010000002">
    <property type="protein sequence ID" value="KAK6191841.1"/>
    <property type="molecule type" value="Genomic_DNA"/>
</dbReference>
<feature type="transmembrane region" description="Helical" evidence="5">
    <location>
        <begin position="318"/>
        <end position="338"/>
    </location>
</feature>
<evidence type="ECO:0000256" key="4">
    <source>
        <dbReference type="ARBA" id="ARBA00023136"/>
    </source>
</evidence>
<keyword evidence="2 5" id="KW-0812">Transmembrane</keyword>
<organism evidence="6 7">
    <name type="scientific">Patella caerulea</name>
    <name type="common">Rayed Mediterranean limpet</name>
    <dbReference type="NCBI Taxonomy" id="87958"/>
    <lineage>
        <taxon>Eukaryota</taxon>
        <taxon>Metazoa</taxon>
        <taxon>Spiralia</taxon>
        <taxon>Lophotrochozoa</taxon>
        <taxon>Mollusca</taxon>
        <taxon>Gastropoda</taxon>
        <taxon>Patellogastropoda</taxon>
        <taxon>Patelloidea</taxon>
        <taxon>Patellidae</taxon>
        <taxon>Patella</taxon>
    </lineage>
</organism>
<keyword evidence="3 5" id="KW-1133">Transmembrane helix</keyword>
<evidence type="ECO:0000256" key="2">
    <source>
        <dbReference type="ARBA" id="ARBA00022692"/>
    </source>
</evidence>
<dbReference type="GO" id="GO:0005886">
    <property type="term" value="C:plasma membrane"/>
    <property type="evidence" value="ECO:0007669"/>
    <property type="project" value="TreeGrafter"/>
</dbReference>
<feature type="transmembrane region" description="Helical" evidence="5">
    <location>
        <begin position="92"/>
        <end position="113"/>
    </location>
</feature>
<gene>
    <name evidence="6" type="ORF">SNE40_003432</name>
</gene>
<evidence type="ECO:0000256" key="1">
    <source>
        <dbReference type="ARBA" id="ARBA00004141"/>
    </source>
</evidence>
<dbReference type="Proteomes" id="UP001347796">
    <property type="component" value="Unassembled WGS sequence"/>
</dbReference>
<name>A0AAN8QF64_PATCE</name>
<dbReference type="Pfam" id="PF02535">
    <property type="entry name" value="Zip"/>
    <property type="match status" value="1"/>
</dbReference>
<evidence type="ECO:0000313" key="6">
    <source>
        <dbReference type="EMBL" id="KAK6191841.1"/>
    </source>
</evidence>
<feature type="transmembrane region" description="Helical" evidence="5">
    <location>
        <begin position="286"/>
        <end position="306"/>
    </location>
</feature>
<comment type="caution">
    <text evidence="6">The sequence shown here is derived from an EMBL/GenBank/DDBJ whole genome shotgun (WGS) entry which is preliminary data.</text>
</comment>
<dbReference type="InterPro" id="IPR003689">
    <property type="entry name" value="ZIP"/>
</dbReference>
<keyword evidence="4 5" id="KW-0472">Membrane</keyword>
<keyword evidence="7" id="KW-1185">Reference proteome</keyword>
<sequence>MNNTTTLGSLDTRDSKILSLFLLLILTFIFGLLPFVVRTKYRGACLRFEIIIDLLNSFAGGVFLGTCLLHLLAEGREELELALKLYGIPTDFPLYETLAAVGLFIIVIIDFIAHSFLNQSSPKTDQTKKPRQHQGYTEYDSLLGTVEVSLGGQCSIPVEPDRTLHTGRVPSDSTNVSHAHDLLQLANIQSMTKVVLLLIALSFHTIFDGLAVGLQTSSANVWELMIAVSIHKSLVAFCLGLQLFKAYISKTGLAVSLLFFFSLMSPIGVAIGIAVTSGHIQNAPKLLTSSILQAIATGTFLYVTCFEILRECFVVRRSIWNILMAVVGFGAMAGVKFLDTD</sequence>
<dbReference type="PANTHER" id="PTHR11040">
    <property type="entry name" value="ZINC/IRON TRANSPORTER"/>
    <property type="match status" value="1"/>
</dbReference>
<accession>A0AAN8QF64</accession>
<comment type="subcellular location">
    <subcellularLocation>
        <location evidence="1">Membrane</location>
        <topology evidence="1">Multi-pass membrane protein</topology>
    </subcellularLocation>
</comment>
<evidence type="ECO:0000256" key="5">
    <source>
        <dbReference type="SAM" id="Phobius"/>
    </source>
</evidence>
<protein>
    <submittedName>
        <fullName evidence="6">Uncharacterized protein</fullName>
    </submittedName>
</protein>
<feature type="transmembrane region" description="Helical" evidence="5">
    <location>
        <begin position="221"/>
        <end position="241"/>
    </location>
</feature>
<dbReference type="GO" id="GO:0005385">
    <property type="term" value="F:zinc ion transmembrane transporter activity"/>
    <property type="evidence" value="ECO:0007669"/>
    <property type="project" value="TreeGrafter"/>
</dbReference>
<reference evidence="6 7" key="1">
    <citation type="submission" date="2024-01" db="EMBL/GenBank/DDBJ databases">
        <title>The genome of the rayed Mediterranean limpet Patella caerulea (Linnaeus, 1758).</title>
        <authorList>
            <person name="Anh-Thu Weber A."/>
            <person name="Halstead-Nussloch G."/>
        </authorList>
    </citation>
    <scope>NUCLEOTIDE SEQUENCE [LARGE SCALE GENOMIC DNA]</scope>
    <source>
        <strain evidence="6">AATW-2023a</strain>
        <tissue evidence="6">Whole specimen</tissue>
    </source>
</reference>
<dbReference type="AlphaFoldDB" id="A0AAN8QF64"/>
<evidence type="ECO:0000256" key="3">
    <source>
        <dbReference type="ARBA" id="ARBA00022989"/>
    </source>
</evidence>
<evidence type="ECO:0000313" key="7">
    <source>
        <dbReference type="Proteomes" id="UP001347796"/>
    </source>
</evidence>
<feature type="transmembrane region" description="Helical" evidence="5">
    <location>
        <begin position="194"/>
        <end position="215"/>
    </location>
</feature>
<proteinExistence type="predicted"/>
<feature type="transmembrane region" description="Helical" evidence="5">
    <location>
        <begin position="50"/>
        <end position="72"/>
    </location>
</feature>
<feature type="transmembrane region" description="Helical" evidence="5">
    <location>
        <begin position="17"/>
        <end position="38"/>
    </location>
</feature>